<organism evidence="2 3">
    <name type="scientific">Candidatus Avitreponema avistercoris</name>
    <dbReference type="NCBI Taxonomy" id="2840705"/>
    <lineage>
        <taxon>Bacteria</taxon>
        <taxon>Pseudomonadati</taxon>
        <taxon>Spirochaetota</taxon>
        <taxon>Spirochaetia</taxon>
        <taxon>Spirochaetales</taxon>
        <taxon>Candidatus Avitreponema</taxon>
    </lineage>
</organism>
<protein>
    <submittedName>
        <fullName evidence="2">Uncharacterized protein</fullName>
    </submittedName>
</protein>
<comment type="caution">
    <text evidence="2">The sequence shown here is derived from an EMBL/GenBank/DDBJ whole genome shotgun (WGS) entry which is preliminary data.</text>
</comment>
<feature type="signal peptide" evidence="1">
    <location>
        <begin position="1"/>
        <end position="20"/>
    </location>
</feature>
<dbReference type="EMBL" id="JADIMS010000123">
    <property type="protein sequence ID" value="MBO8450778.1"/>
    <property type="molecule type" value="Genomic_DNA"/>
</dbReference>
<gene>
    <name evidence="2" type="ORF">IAA96_06700</name>
</gene>
<sequence>MEKKILAVLFLLLGFCAGFAQEAETGSAAVPAETAAETETAAAGESGDAYAAENTDPYAFEVFSETRDHARIDLAFNELTGVLRVTYTLQDFSFSEGDALIAVRDSVSAFARSRGYLKVRVYPGDDSISYSEDGRTTYFRRFYILYEKSGF</sequence>
<reference evidence="2" key="1">
    <citation type="submission" date="2020-10" db="EMBL/GenBank/DDBJ databases">
        <authorList>
            <person name="Gilroy R."/>
        </authorList>
    </citation>
    <scope>NUCLEOTIDE SEQUENCE</scope>
    <source>
        <strain evidence="2">B3-4054</strain>
    </source>
</reference>
<name>A0A9D9ENK0_9SPIR</name>
<reference evidence="2" key="2">
    <citation type="journal article" date="2021" name="PeerJ">
        <title>Extensive microbial diversity within the chicken gut microbiome revealed by metagenomics and culture.</title>
        <authorList>
            <person name="Gilroy R."/>
            <person name="Ravi A."/>
            <person name="Getino M."/>
            <person name="Pursley I."/>
            <person name="Horton D.L."/>
            <person name="Alikhan N.F."/>
            <person name="Baker D."/>
            <person name="Gharbi K."/>
            <person name="Hall N."/>
            <person name="Watson M."/>
            <person name="Adriaenssens E.M."/>
            <person name="Foster-Nyarko E."/>
            <person name="Jarju S."/>
            <person name="Secka A."/>
            <person name="Antonio M."/>
            <person name="Oren A."/>
            <person name="Chaudhuri R.R."/>
            <person name="La Ragione R."/>
            <person name="Hildebrand F."/>
            <person name="Pallen M.J."/>
        </authorList>
    </citation>
    <scope>NUCLEOTIDE SEQUENCE</scope>
    <source>
        <strain evidence="2">B3-4054</strain>
    </source>
</reference>
<keyword evidence="1" id="KW-0732">Signal</keyword>
<feature type="chain" id="PRO_5039667635" evidence="1">
    <location>
        <begin position="21"/>
        <end position="151"/>
    </location>
</feature>
<dbReference type="AlphaFoldDB" id="A0A9D9ENK0"/>
<evidence type="ECO:0000313" key="3">
    <source>
        <dbReference type="Proteomes" id="UP000823616"/>
    </source>
</evidence>
<accession>A0A9D9ENK0</accession>
<evidence type="ECO:0000256" key="1">
    <source>
        <dbReference type="SAM" id="SignalP"/>
    </source>
</evidence>
<proteinExistence type="predicted"/>
<evidence type="ECO:0000313" key="2">
    <source>
        <dbReference type="EMBL" id="MBO8450778.1"/>
    </source>
</evidence>
<dbReference type="Proteomes" id="UP000823616">
    <property type="component" value="Unassembled WGS sequence"/>
</dbReference>